<dbReference type="GO" id="GO:0004842">
    <property type="term" value="F:ubiquitin-protein transferase activity"/>
    <property type="evidence" value="ECO:0007669"/>
    <property type="project" value="TreeGrafter"/>
</dbReference>
<feature type="domain" description="RING-type" evidence="9">
    <location>
        <begin position="22"/>
        <end position="58"/>
    </location>
</feature>
<evidence type="ECO:0000313" key="11">
    <source>
        <dbReference type="EMBL" id="KAG5283431.1"/>
    </source>
</evidence>
<feature type="compositionally biased region" description="Basic and acidic residues" evidence="8">
    <location>
        <begin position="238"/>
        <end position="256"/>
    </location>
</feature>
<dbReference type="Gene3D" id="1.25.40.20">
    <property type="entry name" value="Ankyrin repeat-containing domain"/>
    <property type="match status" value="1"/>
</dbReference>
<dbReference type="PROSITE" id="PS50172">
    <property type="entry name" value="BRCT"/>
    <property type="match status" value="2"/>
</dbReference>
<evidence type="ECO:0000256" key="1">
    <source>
        <dbReference type="ARBA" id="ARBA00022723"/>
    </source>
</evidence>
<feature type="compositionally biased region" description="Low complexity" evidence="8">
    <location>
        <begin position="169"/>
        <end position="186"/>
    </location>
</feature>
<protein>
    <recommendedName>
        <fullName evidence="13">BRCA1-associated RING domain protein 1</fullName>
    </recommendedName>
</protein>
<dbReference type="Proteomes" id="UP000823561">
    <property type="component" value="Chromosome 3"/>
</dbReference>
<dbReference type="Gene3D" id="3.30.40.10">
    <property type="entry name" value="Zinc/RING finger domain, C3HC4 (zinc finger)"/>
    <property type="match status" value="1"/>
</dbReference>
<evidence type="ECO:0000256" key="6">
    <source>
        <dbReference type="PROSITE-ProRule" id="PRU00023"/>
    </source>
</evidence>
<keyword evidence="1" id="KW-0479">Metal-binding</keyword>
<dbReference type="InterPro" id="IPR002110">
    <property type="entry name" value="Ankyrin_rpt"/>
</dbReference>
<dbReference type="SUPFAM" id="SSF52113">
    <property type="entry name" value="BRCT domain"/>
    <property type="match status" value="2"/>
</dbReference>
<feature type="domain" description="BRCT" evidence="10">
    <location>
        <begin position="668"/>
        <end position="781"/>
    </location>
</feature>
<dbReference type="Pfam" id="PF14835">
    <property type="entry name" value="zf-RING_6"/>
    <property type="match status" value="1"/>
</dbReference>
<evidence type="ECO:0000256" key="4">
    <source>
        <dbReference type="ARBA" id="ARBA00022833"/>
    </source>
</evidence>
<evidence type="ECO:0000259" key="9">
    <source>
        <dbReference type="PROSITE" id="PS50089"/>
    </source>
</evidence>
<accession>A0AAV6HC83</accession>
<feature type="compositionally biased region" description="Low complexity" evidence="8">
    <location>
        <begin position="392"/>
        <end position="414"/>
    </location>
</feature>
<evidence type="ECO:0000256" key="5">
    <source>
        <dbReference type="ARBA" id="ARBA00023043"/>
    </source>
</evidence>
<gene>
    <name evidence="11" type="ORF">AALO_G00042010</name>
</gene>
<evidence type="ECO:0000256" key="7">
    <source>
        <dbReference type="PROSITE-ProRule" id="PRU00175"/>
    </source>
</evidence>
<evidence type="ECO:0000256" key="2">
    <source>
        <dbReference type="ARBA" id="ARBA00022737"/>
    </source>
</evidence>
<keyword evidence="3 7" id="KW-0863">Zinc-finger</keyword>
<dbReference type="SUPFAM" id="SSF48403">
    <property type="entry name" value="Ankyrin repeat"/>
    <property type="match status" value="1"/>
</dbReference>
<dbReference type="PROSITE" id="PS50089">
    <property type="entry name" value="ZF_RING_2"/>
    <property type="match status" value="1"/>
</dbReference>
<dbReference type="PROSITE" id="PS50297">
    <property type="entry name" value="ANK_REP_REGION"/>
    <property type="match status" value="3"/>
</dbReference>
<feature type="repeat" description="ANK" evidence="6">
    <location>
        <begin position="422"/>
        <end position="454"/>
    </location>
</feature>
<dbReference type="CDD" id="cd17720">
    <property type="entry name" value="BRCT_Bard1_rpt2"/>
    <property type="match status" value="1"/>
</dbReference>
<proteinExistence type="predicted"/>
<dbReference type="InterPro" id="IPR013083">
    <property type="entry name" value="Znf_RING/FYVE/PHD"/>
</dbReference>
<dbReference type="Pfam" id="PF12796">
    <property type="entry name" value="Ank_2"/>
    <property type="match status" value="1"/>
</dbReference>
<feature type="domain" description="BRCT" evidence="10">
    <location>
        <begin position="571"/>
        <end position="640"/>
    </location>
</feature>
<dbReference type="InterPro" id="IPR036770">
    <property type="entry name" value="Ankyrin_rpt-contain_sf"/>
</dbReference>
<sequence length="785" mass="84600">MSQNAWQKTKEAVVDFRKLLLCSKCSKLMSEPLCLGTCEHMFCKSCAGACAGGECSVCFCPAWVKDIQINRQLSNITDLFRNLEVLLAPPEVSATPPIEPCEAAEVSPIVKRKKRYRIWTSPRSHRIRCRVESHGEATLFPADLAQHRPRPQKALFRPQDASVYNFPASSQDSGSSSPSRTVSSGGSKRKRKPAKNVRVRQALVRAQMAITRKQKRKLQLQVINQQWGIGTHAEAGAPEERREESEGGGDGSEREGKRPRKRVSFQNPDSPLHEDHPKENAPPSENLVTASRSAMSDTGLLSGPSAAPPESIKQPASPSKLPPCRMPKRARPAGGGVEPQRSPKRPRASPGVGRWLAAVDGLSTLSTPPPSPSPQALSSPRGSPGGPRREPGLSPGPSPAGGRRSQGRQSQGSPAFAKRNHKGETPLHLAAIKGDVEAVKRLLEQGADPNLKDNAGWTPLHEASNHGHAAVVEALILGGSLLNTPGYQNDSPLHDAVRNGHATIVRLLLEHGASQSVLNMFGLRALDCAETPEMREILLGASERGHPLNSPLSPPASLSKTGGCGQKDGRVTLLGSKLTQPQRRQLAQAARLLGARLADAFSSAVTHVVVAEGGVPTTLSTLQGILNGCWILHFSWVKACRQAGARAAEVEHEAGEGPQRSRFNRDNLLPRLFDGCFFFLLGSFQRPEKADLLKLIREGGGQVLSRQPKPDSDVTQTLSAAAYHAQPGSDQALCTQYILYEPQGAYRPSRVRLGKVWSAPASWLLDCISAFQLLPVPEIEPAPAP</sequence>
<feature type="repeat" description="ANK" evidence="6">
    <location>
        <begin position="488"/>
        <end position="520"/>
    </location>
</feature>
<feature type="repeat" description="ANK" evidence="6">
    <location>
        <begin position="455"/>
        <end position="487"/>
    </location>
</feature>
<organism evidence="11 12">
    <name type="scientific">Alosa alosa</name>
    <name type="common">allis shad</name>
    <dbReference type="NCBI Taxonomy" id="278164"/>
    <lineage>
        <taxon>Eukaryota</taxon>
        <taxon>Metazoa</taxon>
        <taxon>Chordata</taxon>
        <taxon>Craniata</taxon>
        <taxon>Vertebrata</taxon>
        <taxon>Euteleostomi</taxon>
        <taxon>Actinopterygii</taxon>
        <taxon>Neopterygii</taxon>
        <taxon>Teleostei</taxon>
        <taxon>Clupei</taxon>
        <taxon>Clupeiformes</taxon>
        <taxon>Clupeoidei</taxon>
        <taxon>Clupeidae</taxon>
        <taxon>Alosa</taxon>
    </lineage>
</organism>
<dbReference type="AlphaFoldDB" id="A0AAV6HC83"/>
<evidence type="ECO:0000313" key="12">
    <source>
        <dbReference type="Proteomes" id="UP000823561"/>
    </source>
</evidence>
<dbReference type="CDD" id="cd17734">
    <property type="entry name" value="BRCT_Bard1_rpt1"/>
    <property type="match status" value="1"/>
</dbReference>
<reference evidence="11" key="1">
    <citation type="submission" date="2020-10" db="EMBL/GenBank/DDBJ databases">
        <title>Chromosome-scale genome assembly of the Allis shad, Alosa alosa.</title>
        <authorList>
            <person name="Margot Z."/>
            <person name="Christophe K."/>
            <person name="Cabau C."/>
            <person name="Louis A."/>
            <person name="Berthelot C."/>
            <person name="Parey E."/>
            <person name="Roest Crollius H."/>
            <person name="Montfort J."/>
            <person name="Robinson-Rechavi M."/>
            <person name="Bucao C."/>
            <person name="Bouchez O."/>
            <person name="Gislard M."/>
            <person name="Lluch J."/>
            <person name="Milhes M."/>
            <person name="Lampietro C."/>
            <person name="Lopez Roques C."/>
            <person name="Donnadieu C."/>
            <person name="Braasch I."/>
            <person name="Desvignes T."/>
            <person name="Postlethwait J."/>
            <person name="Bobe J."/>
            <person name="Guiguen Y."/>
        </authorList>
    </citation>
    <scope>NUCLEOTIDE SEQUENCE</scope>
    <source>
        <strain evidence="11">M-15738</strain>
        <tissue evidence="11">Blood</tissue>
    </source>
</reference>
<evidence type="ECO:0000259" key="10">
    <source>
        <dbReference type="PROSITE" id="PS50172"/>
    </source>
</evidence>
<keyword evidence="5 6" id="KW-0040">ANK repeat</keyword>
<dbReference type="SMART" id="SM00292">
    <property type="entry name" value="BRCT"/>
    <property type="match status" value="2"/>
</dbReference>
<name>A0AAV6HC83_9TELE</name>
<dbReference type="SUPFAM" id="SSF57850">
    <property type="entry name" value="RING/U-box"/>
    <property type="match status" value="1"/>
</dbReference>
<dbReference type="Pfam" id="PF16589">
    <property type="entry name" value="BRCT_2"/>
    <property type="match status" value="1"/>
</dbReference>
<dbReference type="PROSITE" id="PS50088">
    <property type="entry name" value="ANK_REPEAT"/>
    <property type="match status" value="3"/>
</dbReference>
<feature type="region of interest" description="Disordered" evidence="8">
    <location>
        <begin position="164"/>
        <end position="200"/>
    </location>
</feature>
<dbReference type="InterPro" id="IPR039503">
    <property type="entry name" value="BARD1_Znf-RING"/>
</dbReference>
<dbReference type="GO" id="GO:0070531">
    <property type="term" value="C:BRCA1-A complex"/>
    <property type="evidence" value="ECO:0007669"/>
    <property type="project" value="TreeGrafter"/>
</dbReference>
<keyword evidence="12" id="KW-1185">Reference proteome</keyword>
<dbReference type="GO" id="GO:0008270">
    <property type="term" value="F:zinc ion binding"/>
    <property type="evidence" value="ECO:0007669"/>
    <property type="project" value="UniProtKB-KW"/>
</dbReference>
<dbReference type="InterPro" id="IPR001357">
    <property type="entry name" value="BRCT_dom"/>
</dbReference>
<dbReference type="InterPro" id="IPR017907">
    <property type="entry name" value="Znf_RING_CS"/>
</dbReference>
<dbReference type="Gene3D" id="3.40.50.10190">
    <property type="entry name" value="BRCT domain"/>
    <property type="match status" value="2"/>
</dbReference>
<dbReference type="GO" id="GO:0085020">
    <property type="term" value="P:protein K6-linked ubiquitination"/>
    <property type="evidence" value="ECO:0007669"/>
    <property type="project" value="TreeGrafter"/>
</dbReference>
<evidence type="ECO:0000256" key="3">
    <source>
        <dbReference type="ARBA" id="ARBA00022771"/>
    </source>
</evidence>
<dbReference type="InterPro" id="IPR001841">
    <property type="entry name" value="Znf_RING"/>
</dbReference>
<dbReference type="SMART" id="SM00248">
    <property type="entry name" value="ANK"/>
    <property type="match status" value="3"/>
</dbReference>
<feature type="compositionally biased region" description="Basic residues" evidence="8">
    <location>
        <begin position="187"/>
        <end position="198"/>
    </location>
</feature>
<dbReference type="PRINTS" id="PR01415">
    <property type="entry name" value="ANKYRIN"/>
</dbReference>
<keyword evidence="2" id="KW-0677">Repeat</keyword>
<feature type="compositionally biased region" description="Polar residues" evidence="8">
    <location>
        <begin position="286"/>
        <end position="296"/>
    </location>
</feature>
<keyword evidence="4" id="KW-0862">Zinc</keyword>
<comment type="caution">
    <text evidence="11">The sequence shown here is derived from an EMBL/GenBank/DDBJ whole genome shotgun (WGS) entry which is preliminary data.</text>
</comment>
<dbReference type="InterPro" id="IPR036420">
    <property type="entry name" value="BRCT_dom_sf"/>
</dbReference>
<dbReference type="PANTHER" id="PTHR24171">
    <property type="entry name" value="ANKYRIN REPEAT DOMAIN-CONTAINING PROTEIN 39-RELATED"/>
    <property type="match status" value="1"/>
</dbReference>
<evidence type="ECO:0008006" key="13">
    <source>
        <dbReference type="Google" id="ProtNLM"/>
    </source>
</evidence>
<feature type="region of interest" description="Disordered" evidence="8">
    <location>
        <begin position="231"/>
        <end position="425"/>
    </location>
</feature>
<dbReference type="GO" id="GO:0031436">
    <property type="term" value="C:BRCA1-BARD1 complex"/>
    <property type="evidence" value="ECO:0007669"/>
    <property type="project" value="TreeGrafter"/>
</dbReference>
<dbReference type="EMBL" id="JADWDJ010000003">
    <property type="protein sequence ID" value="KAG5283431.1"/>
    <property type="molecule type" value="Genomic_DNA"/>
</dbReference>
<dbReference type="PANTHER" id="PTHR24171:SF8">
    <property type="entry name" value="BRCA1-ASSOCIATED RING DOMAIN PROTEIN 1"/>
    <property type="match status" value="1"/>
</dbReference>
<evidence type="ECO:0000256" key="8">
    <source>
        <dbReference type="SAM" id="MobiDB-lite"/>
    </source>
</evidence>
<dbReference type="PROSITE" id="PS00518">
    <property type="entry name" value="ZF_RING_1"/>
    <property type="match status" value="1"/>
</dbReference>
<dbReference type="Pfam" id="PF00533">
    <property type="entry name" value="BRCT"/>
    <property type="match status" value="1"/>
</dbReference>